<dbReference type="EMBL" id="MU007089">
    <property type="protein sequence ID" value="KAF2422613.1"/>
    <property type="molecule type" value="Genomic_DNA"/>
</dbReference>
<dbReference type="Proteomes" id="UP000800235">
    <property type="component" value="Unassembled WGS sequence"/>
</dbReference>
<accession>A0A9P4NHZ3</accession>
<dbReference type="Gene3D" id="3.40.390.10">
    <property type="entry name" value="Collagenase (Catalytic Domain)"/>
    <property type="match status" value="1"/>
</dbReference>
<dbReference type="InterPro" id="IPR024079">
    <property type="entry name" value="MetalloPept_cat_dom_sf"/>
</dbReference>
<sequence length="213" mass="23873">QIRAQAEIMNSTYLGSGFQFQLLGVDRTTNDTWALEYQPNSAVERTMKTALRRGTYATLNHYYLSDLTDSPFGALGICNFPERNLTSNIQIDDGCVIDSNTMPGGSNSLYNLGYTSTHETGHWMGIYHVFNRRSCDDGDGIVDTPAQIEPTYGCPESNGTTTKDSCPLDEGKDSIHNYMDYSDDICLNQFTPDQKAMMREIFPIFRAGRDVRN</sequence>
<dbReference type="Pfam" id="PF05572">
    <property type="entry name" value="Peptidase_M43"/>
    <property type="match status" value="1"/>
</dbReference>
<protein>
    <submittedName>
        <fullName evidence="10">Metalloprotease</fullName>
    </submittedName>
</protein>
<keyword evidence="8" id="KW-1015">Disulfide bond</keyword>
<dbReference type="PANTHER" id="PTHR47466">
    <property type="match status" value="1"/>
</dbReference>
<name>A0A9P4NHZ3_9PEZI</name>
<dbReference type="PANTHER" id="PTHR47466:SF1">
    <property type="entry name" value="METALLOPROTEASE MEP1 (AFU_ORTHOLOGUE AFUA_1G07730)-RELATED"/>
    <property type="match status" value="1"/>
</dbReference>
<gene>
    <name evidence="10" type="ORF">EJ08DRAFT_596788</name>
</gene>
<evidence type="ECO:0000256" key="6">
    <source>
        <dbReference type="ARBA" id="ARBA00022833"/>
    </source>
</evidence>
<evidence type="ECO:0000256" key="3">
    <source>
        <dbReference type="ARBA" id="ARBA00022723"/>
    </source>
</evidence>
<dbReference type="OrthoDB" id="536211at2759"/>
<evidence type="ECO:0000256" key="2">
    <source>
        <dbReference type="ARBA" id="ARBA00022670"/>
    </source>
</evidence>
<keyword evidence="3" id="KW-0479">Metal-binding</keyword>
<evidence type="ECO:0000256" key="5">
    <source>
        <dbReference type="ARBA" id="ARBA00022801"/>
    </source>
</evidence>
<organism evidence="10 11">
    <name type="scientific">Tothia fuscella</name>
    <dbReference type="NCBI Taxonomy" id="1048955"/>
    <lineage>
        <taxon>Eukaryota</taxon>
        <taxon>Fungi</taxon>
        <taxon>Dikarya</taxon>
        <taxon>Ascomycota</taxon>
        <taxon>Pezizomycotina</taxon>
        <taxon>Dothideomycetes</taxon>
        <taxon>Pleosporomycetidae</taxon>
        <taxon>Venturiales</taxon>
        <taxon>Cylindrosympodiaceae</taxon>
        <taxon>Tothia</taxon>
    </lineage>
</organism>
<dbReference type="InterPro" id="IPR008754">
    <property type="entry name" value="Peptidase_M43"/>
</dbReference>
<feature type="non-terminal residue" evidence="10">
    <location>
        <position position="1"/>
    </location>
</feature>
<evidence type="ECO:0000256" key="8">
    <source>
        <dbReference type="ARBA" id="ARBA00023157"/>
    </source>
</evidence>
<reference evidence="10" key="1">
    <citation type="journal article" date="2020" name="Stud. Mycol.">
        <title>101 Dothideomycetes genomes: a test case for predicting lifestyles and emergence of pathogens.</title>
        <authorList>
            <person name="Haridas S."/>
            <person name="Albert R."/>
            <person name="Binder M."/>
            <person name="Bloem J."/>
            <person name="Labutti K."/>
            <person name="Salamov A."/>
            <person name="Andreopoulos B."/>
            <person name="Baker S."/>
            <person name="Barry K."/>
            <person name="Bills G."/>
            <person name="Bluhm B."/>
            <person name="Cannon C."/>
            <person name="Castanera R."/>
            <person name="Culley D."/>
            <person name="Daum C."/>
            <person name="Ezra D."/>
            <person name="Gonzalez J."/>
            <person name="Henrissat B."/>
            <person name="Kuo A."/>
            <person name="Liang C."/>
            <person name="Lipzen A."/>
            <person name="Lutzoni F."/>
            <person name="Magnuson J."/>
            <person name="Mondo S."/>
            <person name="Nolan M."/>
            <person name="Ohm R."/>
            <person name="Pangilinan J."/>
            <person name="Park H.-J."/>
            <person name="Ramirez L."/>
            <person name="Alfaro M."/>
            <person name="Sun H."/>
            <person name="Tritt A."/>
            <person name="Yoshinaga Y."/>
            <person name="Zwiers L.-H."/>
            <person name="Turgeon B."/>
            <person name="Goodwin S."/>
            <person name="Spatafora J."/>
            <person name="Crous P."/>
            <person name="Grigoriev I."/>
        </authorList>
    </citation>
    <scope>NUCLEOTIDE SEQUENCE</scope>
    <source>
        <strain evidence="10">CBS 130266</strain>
    </source>
</reference>
<feature type="domain" description="Peptidase M43 pregnancy-associated plasma-A" evidence="9">
    <location>
        <begin position="59"/>
        <end position="201"/>
    </location>
</feature>
<comment type="caution">
    <text evidence="10">The sequence shown here is derived from an EMBL/GenBank/DDBJ whole genome shotgun (WGS) entry which is preliminary data.</text>
</comment>
<dbReference type="GO" id="GO:0046872">
    <property type="term" value="F:metal ion binding"/>
    <property type="evidence" value="ECO:0007669"/>
    <property type="project" value="UniProtKB-KW"/>
</dbReference>
<keyword evidence="11" id="KW-1185">Reference proteome</keyword>
<evidence type="ECO:0000313" key="10">
    <source>
        <dbReference type="EMBL" id="KAF2422613.1"/>
    </source>
</evidence>
<evidence type="ECO:0000256" key="7">
    <source>
        <dbReference type="ARBA" id="ARBA00023049"/>
    </source>
</evidence>
<keyword evidence="5" id="KW-0378">Hydrolase</keyword>
<evidence type="ECO:0000256" key="1">
    <source>
        <dbReference type="ARBA" id="ARBA00008721"/>
    </source>
</evidence>
<dbReference type="GO" id="GO:0008237">
    <property type="term" value="F:metallopeptidase activity"/>
    <property type="evidence" value="ECO:0007669"/>
    <property type="project" value="UniProtKB-KW"/>
</dbReference>
<dbReference type="AlphaFoldDB" id="A0A9P4NHZ3"/>
<dbReference type="GO" id="GO:0006508">
    <property type="term" value="P:proteolysis"/>
    <property type="evidence" value="ECO:0007669"/>
    <property type="project" value="UniProtKB-KW"/>
</dbReference>
<keyword evidence="7 10" id="KW-0482">Metalloprotease</keyword>
<evidence type="ECO:0000259" key="9">
    <source>
        <dbReference type="Pfam" id="PF05572"/>
    </source>
</evidence>
<dbReference type="SUPFAM" id="SSF55486">
    <property type="entry name" value="Metalloproteases ('zincins'), catalytic domain"/>
    <property type="match status" value="1"/>
</dbReference>
<comment type="similarity">
    <text evidence="1">Belongs to the peptidase M43B family.</text>
</comment>
<keyword evidence="2" id="KW-0645">Protease</keyword>
<evidence type="ECO:0000256" key="4">
    <source>
        <dbReference type="ARBA" id="ARBA00022729"/>
    </source>
</evidence>
<evidence type="ECO:0000313" key="11">
    <source>
        <dbReference type="Proteomes" id="UP000800235"/>
    </source>
</evidence>
<dbReference type="CDD" id="cd04275">
    <property type="entry name" value="ZnMc_pappalysin_like"/>
    <property type="match status" value="1"/>
</dbReference>
<keyword evidence="4" id="KW-0732">Signal</keyword>
<keyword evidence="6" id="KW-0862">Zinc</keyword>
<proteinExistence type="inferred from homology"/>